<evidence type="ECO:0000313" key="1">
    <source>
        <dbReference type="EMBL" id="MFA3840160.1"/>
    </source>
</evidence>
<gene>
    <name evidence="1" type="ORF">ACEG43_28920</name>
</gene>
<dbReference type="NCBIfam" id="NF042937">
    <property type="entry name" value="leader_Ms4533A"/>
    <property type="match status" value="1"/>
</dbReference>
<proteinExistence type="predicted"/>
<protein>
    <submittedName>
        <fullName evidence="1">Ms4533A family Cys-rich leader peptide</fullName>
    </submittedName>
</protein>
<evidence type="ECO:0000313" key="2">
    <source>
        <dbReference type="Proteomes" id="UP001571476"/>
    </source>
</evidence>
<name>A0ABV4SNW8_9ACTN</name>
<keyword evidence="2" id="KW-1185">Reference proteome</keyword>
<sequence length="30" mass="3206">MSHRHAPSRTAIELTLIGVTALCVADVHCC</sequence>
<accession>A0ABV4SNW8</accession>
<dbReference type="Proteomes" id="UP001571476">
    <property type="component" value="Unassembled WGS sequence"/>
</dbReference>
<reference evidence="1 2" key="1">
    <citation type="submission" date="2024-08" db="EMBL/GenBank/DDBJ databases">
        <title>Genome sequence of Streptomyces aureus CACIA-1.46HGO.</title>
        <authorList>
            <person name="Evangelista-Martinez Z."/>
        </authorList>
    </citation>
    <scope>NUCLEOTIDE SEQUENCE [LARGE SCALE GENOMIC DNA]</scope>
    <source>
        <strain evidence="1 2">CACIA-1.46HGO</strain>
    </source>
</reference>
<dbReference type="RefSeq" id="WP_323182959.1">
    <property type="nucleotide sequence ID" value="NZ_BAAAKQ010000012.1"/>
</dbReference>
<dbReference type="EMBL" id="JBGOSP010000015">
    <property type="protein sequence ID" value="MFA3840160.1"/>
    <property type="molecule type" value="Genomic_DNA"/>
</dbReference>
<comment type="caution">
    <text evidence="1">The sequence shown here is derived from an EMBL/GenBank/DDBJ whole genome shotgun (WGS) entry which is preliminary data.</text>
</comment>
<organism evidence="1 2">
    <name type="scientific">Streptomyces aureus</name>
    <dbReference type="NCBI Taxonomy" id="193461"/>
    <lineage>
        <taxon>Bacteria</taxon>
        <taxon>Bacillati</taxon>
        <taxon>Actinomycetota</taxon>
        <taxon>Actinomycetes</taxon>
        <taxon>Kitasatosporales</taxon>
        <taxon>Streptomycetaceae</taxon>
        <taxon>Streptomyces</taxon>
    </lineage>
</organism>